<organism evidence="2 3">
    <name type="scientific">Amycolatopsis australiensis</name>
    <dbReference type="NCBI Taxonomy" id="546364"/>
    <lineage>
        <taxon>Bacteria</taxon>
        <taxon>Bacillati</taxon>
        <taxon>Actinomycetota</taxon>
        <taxon>Actinomycetes</taxon>
        <taxon>Pseudonocardiales</taxon>
        <taxon>Pseudonocardiaceae</taxon>
        <taxon>Amycolatopsis</taxon>
    </lineage>
</organism>
<dbReference type="EMBL" id="FPJG01000006">
    <property type="protein sequence ID" value="SFW63123.1"/>
    <property type="molecule type" value="Genomic_DNA"/>
</dbReference>
<reference evidence="3" key="1">
    <citation type="submission" date="2016-11" db="EMBL/GenBank/DDBJ databases">
        <authorList>
            <person name="Varghese N."/>
            <person name="Submissions S."/>
        </authorList>
    </citation>
    <scope>NUCLEOTIDE SEQUENCE [LARGE SCALE GENOMIC DNA]</scope>
    <source>
        <strain evidence="3">DSM 44671</strain>
    </source>
</reference>
<dbReference type="AlphaFoldDB" id="A0A1K1QU05"/>
<protein>
    <submittedName>
        <fullName evidence="2">Uncharacterized protein</fullName>
    </submittedName>
</protein>
<feature type="transmembrane region" description="Helical" evidence="1">
    <location>
        <begin position="6"/>
        <end position="26"/>
    </location>
</feature>
<evidence type="ECO:0000313" key="3">
    <source>
        <dbReference type="Proteomes" id="UP000182740"/>
    </source>
</evidence>
<keyword evidence="1" id="KW-0472">Membrane</keyword>
<dbReference type="OrthoDB" id="3696538at2"/>
<evidence type="ECO:0000256" key="1">
    <source>
        <dbReference type="SAM" id="Phobius"/>
    </source>
</evidence>
<accession>A0A1K1QU05</accession>
<name>A0A1K1QU05_9PSEU</name>
<dbReference type="Proteomes" id="UP000182740">
    <property type="component" value="Unassembled WGS sequence"/>
</dbReference>
<dbReference type="RefSeq" id="WP_072476171.1">
    <property type="nucleotide sequence ID" value="NZ_FPJG01000006.1"/>
</dbReference>
<feature type="transmembrane region" description="Helical" evidence="1">
    <location>
        <begin position="72"/>
        <end position="90"/>
    </location>
</feature>
<keyword evidence="3" id="KW-1185">Reference proteome</keyword>
<dbReference type="STRING" id="546364.SAMN04489730_2215"/>
<keyword evidence="1" id="KW-1133">Transmembrane helix</keyword>
<keyword evidence="1" id="KW-0812">Transmembrane</keyword>
<gene>
    <name evidence="2" type="ORF">SAMN04489730_2215</name>
</gene>
<sequence length="112" mass="11813">MTLTLTPTQILAGAGVLLALFVVWRFGARKARRAADAARAGARVVSLAGRVLFTGAAFMGVQWLVITHPGNPTLLLVVLGLPDLIAAHVLTRALTVTSLDTTSTRRRGGGRR</sequence>
<feature type="transmembrane region" description="Helical" evidence="1">
    <location>
        <begin position="47"/>
        <end position="66"/>
    </location>
</feature>
<evidence type="ECO:0000313" key="2">
    <source>
        <dbReference type="EMBL" id="SFW63123.1"/>
    </source>
</evidence>
<proteinExistence type="predicted"/>